<sequence>MTLRFADLPLRAKGIVIITVPLALLLAALASVFVADRQSRIAEDQVRVTLEIQSGIQEIHASIAEAATAMRGYLLTGRTDFLDPFNRAEDRLPVVLDEVGRRLRDEEQKDAPRTHPHARRRESRSSPTPETGRHPARRRARGPCGQAHRGQAGPR</sequence>
<keyword evidence="2" id="KW-0472">Membrane</keyword>
<dbReference type="EMBL" id="JBAMYC010000009">
    <property type="protein sequence ID" value="MEI1249770.1"/>
    <property type="molecule type" value="Genomic_DNA"/>
</dbReference>
<protein>
    <submittedName>
        <fullName evidence="4">CHASE3 domain-containing protein</fullName>
    </submittedName>
</protein>
<name>A0ABU8CLT9_9HYPH</name>
<proteinExistence type="predicted"/>
<reference evidence="4 5" key="1">
    <citation type="submission" date="2024-01" db="EMBL/GenBank/DDBJ databases">
        <title>Draft genome sequences of three bacterial strains isolated from Acacia saligna represent a potential new species within the genus Rhizobium.</title>
        <authorList>
            <person name="Tambong J.T."/>
            <person name="Mnasri B."/>
        </authorList>
    </citation>
    <scope>NUCLEOTIDE SEQUENCE [LARGE SCALE GENOMIC DNA]</scope>
    <source>
        <strain evidence="4 5">1AS12I</strain>
    </source>
</reference>
<accession>A0ABU8CLT9</accession>
<gene>
    <name evidence="4" type="ORF">V8Q02_17440</name>
</gene>
<keyword evidence="5" id="KW-1185">Reference proteome</keyword>
<dbReference type="Proteomes" id="UP001531129">
    <property type="component" value="Unassembled WGS sequence"/>
</dbReference>
<evidence type="ECO:0000313" key="4">
    <source>
        <dbReference type="EMBL" id="MEI1249770.1"/>
    </source>
</evidence>
<evidence type="ECO:0000313" key="5">
    <source>
        <dbReference type="Proteomes" id="UP001531129"/>
    </source>
</evidence>
<feature type="region of interest" description="Disordered" evidence="1">
    <location>
        <begin position="98"/>
        <end position="155"/>
    </location>
</feature>
<keyword evidence="2" id="KW-1133">Transmembrane helix</keyword>
<feature type="transmembrane region" description="Helical" evidence="2">
    <location>
        <begin position="12"/>
        <end position="35"/>
    </location>
</feature>
<dbReference type="InterPro" id="IPR007891">
    <property type="entry name" value="CHASE3"/>
</dbReference>
<evidence type="ECO:0000256" key="2">
    <source>
        <dbReference type="SAM" id="Phobius"/>
    </source>
</evidence>
<keyword evidence="2" id="KW-0812">Transmembrane</keyword>
<evidence type="ECO:0000259" key="3">
    <source>
        <dbReference type="Pfam" id="PF05227"/>
    </source>
</evidence>
<feature type="domain" description="CHASE3" evidence="3">
    <location>
        <begin position="43"/>
        <end position="109"/>
    </location>
</feature>
<dbReference type="Pfam" id="PF05227">
    <property type="entry name" value="CHASE3"/>
    <property type="match status" value="1"/>
</dbReference>
<dbReference type="RefSeq" id="WP_335913559.1">
    <property type="nucleotide sequence ID" value="NZ_JBAMYB010000009.1"/>
</dbReference>
<organism evidence="4 5">
    <name type="scientific">Rhizobium aouanii</name>
    <dbReference type="NCBI Taxonomy" id="3118145"/>
    <lineage>
        <taxon>Bacteria</taxon>
        <taxon>Pseudomonadati</taxon>
        <taxon>Pseudomonadota</taxon>
        <taxon>Alphaproteobacteria</taxon>
        <taxon>Hyphomicrobiales</taxon>
        <taxon>Rhizobiaceae</taxon>
        <taxon>Rhizobium/Agrobacterium group</taxon>
        <taxon>Rhizobium</taxon>
    </lineage>
</organism>
<evidence type="ECO:0000256" key="1">
    <source>
        <dbReference type="SAM" id="MobiDB-lite"/>
    </source>
</evidence>
<feature type="compositionally biased region" description="Basic and acidic residues" evidence="1">
    <location>
        <begin position="98"/>
        <end position="113"/>
    </location>
</feature>
<comment type="caution">
    <text evidence="4">The sequence shown here is derived from an EMBL/GenBank/DDBJ whole genome shotgun (WGS) entry which is preliminary data.</text>
</comment>